<reference evidence="3 4" key="1">
    <citation type="journal article" date="2024" name="G3 (Bethesda)">
        <title>Genome assembly of Hibiscus sabdariffa L. provides insights into metabolisms of medicinal natural products.</title>
        <authorList>
            <person name="Kim T."/>
        </authorList>
    </citation>
    <scope>NUCLEOTIDE SEQUENCE [LARGE SCALE GENOMIC DNA]</scope>
    <source>
        <strain evidence="3">TK-2024</strain>
        <tissue evidence="3">Old leaves</tissue>
    </source>
</reference>
<dbReference type="InterPro" id="IPR002156">
    <property type="entry name" value="RNaseH_domain"/>
</dbReference>
<proteinExistence type="predicted"/>
<dbReference type="PANTHER" id="PTHR47723:SF19">
    <property type="entry name" value="POLYNUCLEOTIDYL TRANSFERASE, RIBONUCLEASE H-LIKE SUPERFAMILY PROTEIN"/>
    <property type="match status" value="1"/>
</dbReference>
<dbReference type="Pfam" id="PF13456">
    <property type="entry name" value="RVT_3"/>
    <property type="match status" value="1"/>
</dbReference>
<dbReference type="InterPro" id="IPR044730">
    <property type="entry name" value="RNase_H-like_dom_plant"/>
</dbReference>
<dbReference type="PANTHER" id="PTHR47723">
    <property type="entry name" value="OS05G0353850 PROTEIN"/>
    <property type="match status" value="1"/>
</dbReference>
<dbReference type="InterPro" id="IPR053151">
    <property type="entry name" value="RNase_H-like"/>
</dbReference>
<keyword evidence="4" id="KW-1185">Reference proteome</keyword>
<name>A0ABR2U069_9ROSI</name>
<sequence length="346" mass="38132">MVVERKQRGGPKKQVDDAVNSSSPPIVASRFSPIFEEFASVQPTSVDIFTRSPDTPAAAKGKTVVSRTMIAMKSKSATVIRKPLSVVQGYSILHFHSNSSSSASHPIPEHKSLDRVCHSVVSISENDNPNFLIPPIYPGPTKSAMQSASMEQDKQHQALPRTNIVVKLMTNLEHQCRYLCDSVSYSRCSFTESMSHVLRDCSYARQVWGFVVPETDSHPDCTAHRAIIWARHYYYAISKLQQLPSSLSVVFPCQWSPPHLQWIFLNADGGVCTTTNLDKTGGLLRDSCGTWICGYGRSIGIANVFTVELWVIHDGLLAAWELGFKFVQVQSDCAKAISALSANNAS</sequence>
<comment type="caution">
    <text evidence="3">The sequence shown here is derived from an EMBL/GenBank/DDBJ whole genome shotgun (WGS) entry which is preliminary data.</text>
</comment>
<dbReference type="EMBL" id="JBBPBN010000003">
    <property type="protein sequence ID" value="KAK9043128.1"/>
    <property type="molecule type" value="Genomic_DNA"/>
</dbReference>
<dbReference type="Proteomes" id="UP001396334">
    <property type="component" value="Unassembled WGS sequence"/>
</dbReference>
<protein>
    <recommendedName>
        <fullName evidence="2">RNase H type-1 domain-containing protein</fullName>
    </recommendedName>
</protein>
<evidence type="ECO:0000259" key="2">
    <source>
        <dbReference type="Pfam" id="PF13456"/>
    </source>
</evidence>
<gene>
    <name evidence="3" type="ORF">V6N11_071479</name>
</gene>
<organism evidence="3 4">
    <name type="scientific">Hibiscus sabdariffa</name>
    <name type="common">roselle</name>
    <dbReference type="NCBI Taxonomy" id="183260"/>
    <lineage>
        <taxon>Eukaryota</taxon>
        <taxon>Viridiplantae</taxon>
        <taxon>Streptophyta</taxon>
        <taxon>Embryophyta</taxon>
        <taxon>Tracheophyta</taxon>
        <taxon>Spermatophyta</taxon>
        <taxon>Magnoliopsida</taxon>
        <taxon>eudicotyledons</taxon>
        <taxon>Gunneridae</taxon>
        <taxon>Pentapetalae</taxon>
        <taxon>rosids</taxon>
        <taxon>malvids</taxon>
        <taxon>Malvales</taxon>
        <taxon>Malvaceae</taxon>
        <taxon>Malvoideae</taxon>
        <taxon>Hibiscus</taxon>
    </lineage>
</organism>
<feature type="domain" description="RNase H type-1" evidence="2">
    <location>
        <begin position="266"/>
        <end position="341"/>
    </location>
</feature>
<feature type="region of interest" description="Disordered" evidence="1">
    <location>
        <begin position="1"/>
        <end position="24"/>
    </location>
</feature>
<evidence type="ECO:0000256" key="1">
    <source>
        <dbReference type="SAM" id="MobiDB-lite"/>
    </source>
</evidence>
<evidence type="ECO:0000313" key="3">
    <source>
        <dbReference type="EMBL" id="KAK9043128.1"/>
    </source>
</evidence>
<accession>A0ABR2U069</accession>
<dbReference type="CDD" id="cd06222">
    <property type="entry name" value="RNase_H_like"/>
    <property type="match status" value="1"/>
</dbReference>
<evidence type="ECO:0000313" key="4">
    <source>
        <dbReference type="Proteomes" id="UP001396334"/>
    </source>
</evidence>